<dbReference type="CDD" id="cd05251">
    <property type="entry name" value="NmrA_like_SDR_a"/>
    <property type="match status" value="1"/>
</dbReference>
<evidence type="ECO:0000256" key="3">
    <source>
        <dbReference type="ARBA" id="ARBA00006328"/>
    </source>
</evidence>
<dbReference type="STRING" id="1287681.M7SLB0"/>
<dbReference type="EMBL" id="KB706951">
    <property type="protein sequence ID" value="EMR64997.1"/>
    <property type="molecule type" value="Genomic_DNA"/>
</dbReference>
<dbReference type="InterPro" id="IPR036291">
    <property type="entry name" value="NAD(P)-bd_dom_sf"/>
</dbReference>
<dbReference type="Gene3D" id="3.90.25.10">
    <property type="entry name" value="UDP-galactose 4-epimerase, domain 1"/>
    <property type="match status" value="1"/>
</dbReference>
<evidence type="ECO:0000313" key="10">
    <source>
        <dbReference type="Proteomes" id="UP000012174"/>
    </source>
</evidence>
<dbReference type="Pfam" id="PF05368">
    <property type="entry name" value="NmrA"/>
    <property type="match status" value="1"/>
</dbReference>
<organism evidence="9 10">
    <name type="scientific">Eutypa lata (strain UCR-EL1)</name>
    <name type="common">Grapevine dieback disease fungus</name>
    <name type="synonym">Eutypa armeniacae</name>
    <dbReference type="NCBI Taxonomy" id="1287681"/>
    <lineage>
        <taxon>Eukaryota</taxon>
        <taxon>Fungi</taxon>
        <taxon>Dikarya</taxon>
        <taxon>Ascomycota</taxon>
        <taxon>Pezizomycotina</taxon>
        <taxon>Sordariomycetes</taxon>
        <taxon>Xylariomycetidae</taxon>
        <taxon>Xylariales</taxon>
        <taxon>Diatrypaceae</taxon>
        <taxon>Eutypa</taxon>
    </lineage>
</organism>
<dbReference type="Gene3D" id="3.40.50.720">
    <property type="entry name" value="NAD(P)-binding Rossmann-like Domain"/>
    <property type="match status" value="1"/>
</dbReference>
<evidence type="ECO:0000313" key="9">
    <source>
        <dbReference type="EMBL" id="EMR64997.1"/>
    </source>
</evidence>
<name>M7SLB0_EUTLA</name>
<dbReference type="OrthoDB" id="300709at2759"/>
<keyword evidence="6" id="KW-0539">Nucleus</keyword>
<evidence type="ECO:0000256" key="7">
    <source>
        <dbReference type="ARBA" id="ARBA00040296"/>
    </source>
</evidence>
<comment type="similarity">
    <text evidence="3">Belongs to the NmrA-type oxidoreductase family.</text>
</comment>
<dbReference type="SUPFAM" id="SSF51735">
    <property type="entry name" value="NAD(P)-binding Rossmann-fold domains"/>
    <property type="match status" value="1"/>
</dbReference>
<evidence type="ECO:0000256" key="1">
    <source>
        <dbReference type="ARBA" id="ARBA00004123"/>
    </source>
</evidence>
<evidence type="ECO:0000256" key="5">
    <source>
        <dbReference type="ARBA" id="ARBA00022857"/>
    </source>
</evidence>
<dbReference type="KEGG" id="ela:UCREL1_8033"/>
<evidence type="ECO:0000256" key="4">
    <source>
        <dbReference type="ARBA" id="ARBA00022490"/>
    </source>
</evidence>
<dbReference type="FunFam" id="3.40.50.720:FF:000181">
    <property type="entry name" value="NmrA-like family domain-containing protein 1"/>
    <property type="match status" value="1"/>
</dbReference>
<dbReference type="InterPro" id="IPR008030">
    <property type="entry name" value="NmrA-like"/>
</dbReference>
<dbReference type="eggNOG" id="ENOG502QQEA">
    <property type="taxonomic scope" value="Eukaryota"/>
</dbReference>
<accession>M7SLB0</accession>
<dbReference type="Proteomes" id="UP000012174">
    <property type="component" value="Unassembled WGS sequence"/>
</dbReference>
<keyword evidence="5" id="KW-0521">NADP</keyword>
<keyword evidence="10" id="KW-1185">Reference proteome</keyword>
<sequence>MAGKKIITIFGATGGQGGGIVSTFLNDPKLKGEWAVRGVTRDVTKESAKKLAAQGVEVVAADINDKASLVKALTGSYAAFGVTNYWEKADMKLEIQQGKNLADAAKEAGVQHYIWSSLYNVTKLSKGKLPHVYHFDSKAEVEDYVRQLGIPATFFMPGFYMPNITGGMFKPSPPDNAWTLGLPVAASSPIPTFDPRDTGKYVKAIVLHRDALLGKRLLGADAYVTAQEAVDTFRKLFPEEAGKTARFYQVPEDAFRGFMHSQGSPEYVIDEFYENMRLLEEFGYYGGEPLEDSLKYVEDPLTSWGDFARGAEAFAGLK</sequence>
<proteinExistence type="inferred from homology"/>
<dbReference type="InterPro" id="IPR051164">
    <property type="entry name" value="NmrA-like_oxidored"/>
</dbReference>
<dbReference type="GO" id="GO:0048471">
    <property type="term" value="C:perinuclear region of cytoplasm"/>
    <property type="evidence" value="ECO:0007669"/>
    <property type="project" value="UniProtKB-SubCell"/>
</dbReference>
<dbReference type="AlphaFoldDB" id="M7SLB0"/>
<dbReference type="OMA" id="GPTYFYD"/>
<keyword evidence="4" id="KW-0963">Cytoplasm</keyword>
<dbReference type="GO" id="GO:0005634">
    <property type="term" value="C:nucleus"/>
    <property type="evidence" value="ECO:0007669"/>
    <property type="project" value="UniProtKB-SubCell"/>
</dbReference>
<protein>
    <recommendedName>
        <fullName evidence="7">NmrA-like family domain-containing protein 1</fullName>
    </recommendedName>
</protein>
<gene>
    <name evidence="9" type="ORF">UCREL1_8033</name>
</gene>
<dbReference type="PANTHER" id="PTHR42748:SF31">
    <property type="entry name" value="NMRA-LIKE DOMAIN-CONTAINING PROTEIN-RELATED"/>
    <property type="match status" value="1"/>
</dbReference>
<dbReference type="PANTHER" id="PTHR42748">
    <property type="entry name" value="NITROGEN METABOLITE REPRESSION PROTEIN NMRA FAMILY MEMBER"/>
    <property type="match status" value="1"/>
</dbReference>
<comment type="subcellular location">
    <subcellularLocation>
        <location evidence="2">Cytoplasm</location>
        <location evidence="2">Perinuclear region</location>
    </subcellularLocation>
    <subcellularLocation>
        <location evidence="1">Nucleus</location>
    </subcellularLocation>
</comment>
<reference evidence="10" key="1">
    <citation type="journal article" date="2013" name="Genome Announc.">
        <title>Draft genome sequence of the grapevine dieback fungus Eutypa lata UCR-EL1.</title>
        <authorList>
            <person name="Blanco-Ulate B."/>
            <person name="Rolshausen P.E."/>
            <person name="Cantu D."/>
        </authorList>
    </citation>
    <scope>NUCLEOTIDE SEQUENCE [LARGE SCALE GENOMIC DNA]</scope>
    <source>
        <strain evidence="10">UCR-EL1</strain>
    </source>
</reference>
<feature type="domain" description="NmrA-like" evidence="8">
    <location>
        <begin position="4"/>
        <end position="304"/>
    </location>
</feature>
<evidence type="ECO:0000256" key="6">
    <source>
        <dbReference type="ARBA" id="ARBA00023242"/>
    </source>
</evidence>
<evidence type="ECO:0000256" key="2">
    <source>
        <dbReference type="ARBA" id="ARBA00004556"/>
    </source>
</evidence>
<evidence type="ECO:0000259" key="8">
    <source>
        <dbReference type="Pfam" id="PF05368"/>
    </source>
</evidence>
<dbReference type="HOGENOM" id="CLU_007383_8_1_1"/>